<keyword evidence="2 4" id="KW-0067">ATP-binding</keyword>
<evidence type="ECO:0000256" key="1">
    <source>
        <dbReference type="ARBA" id="ARBA00022741"/>
    </source>
</evidence>
<feature type="domain" description="ABC transporter" evidence="3">
    <location>
        <begin position="257"/>
        <end position="501"/>
    </location>
</feature>
<dbReference type="RefSeq" id="WP_406789108.1">
    <property type="nucleotide sequence ID" value="NZ_JBJIAA010000017.1"/>
</dbReference>
<dbReference type="PANTHER" id="PTHR43790">
    <property type="entry name" value="CARBOHYDRATE TRANSPORT ATP-BINDING PROTEIN MG119-RELATED"/>
    <property type="match status" value="1"/>
</dbReference>
<dbReference type="InterPro" id="IPR050107">
    <property type="entry name" value="ABC_carbohydrate_import_ATPase"/>
</dbReference>
<evidence type="ECO:0000256" key="2">
    <source>
        <dbReference type="ARBA" id="ARBA00022840"/>
    </source>
</evidence>
<dbReference type="GO" id="GO:0005524">
    <property type="term" value="F:ATP binding"/>
    <property type="evidence" value="ECO:0007669"/>
    <property type="project" value="UniProtKB-KW"/>
</dbReference>
<dbReference type="EMBL" id="JBJIAA010000017">
    <property type="protein sequence ID" value="MFL0252452.1"/>
    <property type="molecule type" value="Genomic_DNA"/>
</dbReference>
<dbReference type="PROSITE" id="PS00211">
    <property type="entry name" value="ABC_TRANSPORTER_1"/>
    <property type="match status" value="2"/>
</dbReference>
<dbReference type="PANTHER" id="PTHR43790:SF4">
    <property type="entry name" value="GUANOSINE IMPORT ATP-BINDING PROTEIN NUPO"/>
    <property type="match status" value="1"/>
</dbReference>
<keyword evidence="1" id="KW-0547">Nucleotide-binding</keyword>
<dbReference type="InterPro" id="IPR017871">
    <property type="entry name" value="ABC_transporter-like_CS"/>
</dbReference>
<dbReference type="SUPFAM" id="SSF52540">
    <property type="entry name" value="P-loop containing nucleoside triphosphate hydrolases"/>
    <property type="match status" value="2"/>
</dbReference>
<name>A0ABW8TJE9_9CLOT</name>
<evidence type="ECO:0000313" key="4">
    <source>
        <dbReference type="EMBL" id="MFL0252452.1"/>
    </source>
</evidence>
<protein>
    <submittedName>
        <fullName evidence="4">ABC transporter ATP-binding protein</fullName>
    </submittedName>
</protein>
<evidence type="ECO:0000259" key="3">
    <source>
        <dbReference type="PROSITE" id="PS50893"/>
    </source>
</evidence>
<dbReference type="CDD" id="cd03216">
    <property type="entry name" value="ABC_Carb_Monos_I"/>
    <property type="match status" value="1"/>
</dbReference>
<dbReference type="CDD" id="cd03215">
    <property type="entry name" value="ABC_Carb_Monos_II"/>
    <property type="match status" value="1"/>
</dbReference>
<proteinExistence type="predicted"/>
<dbReference type="InterPro" id="IPR003593">
    <property type="entry name" value="AAA+_ATPase"/>
</dbReference>
<dbReference type="InterPro" id="IPR003439">
    <property type="entry name" value="ABC_transporter-like_ATP-bd"/>
</dbReference>
<keyword evidence="5" id="KW-1185">Reference proteome</keyword>
<organism evidence="4 5">
    <name type="scientific">Clostridium neuense</name>
    <dbReference type="NCBI Taxonomy" id="1728934"/>
    <lineage>
        <taxon>Bacteria</taxon>
        <taxon>Bacillati</taxon>
        <taxon>Bacillota</taxon>
        <taxon>Clostridia</taxon>
        <taxon>Eubacteriales</taxon>
        <taxon>Clostridiaceae</taxon>
        <taxon>Clostridium</taxon>
    </lineage>
</organism>
<dbReference type="Gene3D" id="3.40.50.300">
    <property type="entry name" value="P-loop containing nucleotide triphosphate hydrolases"/>
    <property type="match status" value="2"/>
</dbReference>
<accession>A0ABW8TJE9</accession>
<evidence type="ECO:0000313" key="5">
    <source>
        <dbReference type="Proteomes" id="UP001623592"/>
    </source>
</evidence>
<gene>
    <name evidence="4" type="ORF">ACJDT4_18740</name>
</gene>
<dbReference type="PROSITE" id="PS50893">
    <property type="entry name" value="ABC_TRANSPORTER_2"/>
    <property type="match status" value="2"/>
</dbReference>
<feature type="domain" description="ABC transporter" evidence="3">
    <location>
        <begin position="5"/>
        <end position="240"/>
    </location>
</feature>
<reference evidence="4 5" key="1">
    <citation type="submission" date="2024-11" db="EMBL/GenBank/DDBJ databases">
        <authorList>
            <person name="Heng Y.C."/>
            <person name="Lim A.C.H."/>
            <person name="Lee J.K.Y."/>
            <person name="Kittelmann S."/>
        </authorList>
    </citation>
    <scope>NUCLEOTIDE SEQUENCE [LARGE SCALE GENOMIC DNA]</scope>
    <source>
        <strain evidence="4 5">WILCCON 0114</strain>
    </source>
</reference>
<dbReference type="Pfam" id="PF00005">
    <property type="entry name" value="ABC_tran"/>
    <property type="match status" value="2"/>
</dbReference>
<sequence length="504" mass="55661">MKKIIEMKEITKIFPGIIANNKVNFDLLQGETHVLLGENGAGKTTLMNVLYGLYQPESGEICISGVSTKINTPHAAIKLGIGMVHQHFMLINNFTVAENIILGMEPKKGLKIDMKSAILEVEKLSKTYGFNVSANDKIEDLSVGQQQKVEILKALYRKAKVLILDEPTAVLTPQEIEELANIISMLKKEGKSFILITHKLKEVMSMSDRITIIRRGEVVKTLNTKDTNIDELAEMMVGRKVNLKVNKSSKEPGQAILEINKLNAEDERGVKVVKDVDLTVKSGEIFGIAGVDGNGQSELIDILTGLRKAQSGSIKLNGKEMVGRSTKEIMNEGVGHIPEDRHKRGLVLKFSLFENSILGLQNKKVFKNKFFLNYKKIKEHCRSLIKQFDVRTPSEEVTAASLSGGNQQKLIIAREIFKQPSLLIAAQPTRGLDVGAIEYIHKQLVSERENGKAVLLVSLELDEILSLSDRIGVMYDGKIVAVLENKGVDEKTLGILMAGGSINN</sequence>
<dbReference type="SMART" id="SM00382">
    <property type="entry name" value="AAA"/>
    <property type="match status" value="1"/>
</dbReference>
<dbReference type="InterPro" id="IPR027417">
    <property type="entry name" value="P-loop_NTPase"/>
</dbReference>
<comment type="caution">
    <text evidence="4">The sequence shown here is derived from an EMBL/GenBank/DDBJ whole genome shotgun (WGS) entry which is preliminary data.</text>
</comment>
<dbReference type="Proteomes" id="UP001623592">
    <property type="component" value="Unassembled WGS sequence"/>
</dbReference>